<keyword evidence="3" id="KW-0808">Transferase</keyword>
<evidence type="ECO:0000256" key="1">
    <source>
        <dbReference type="ARBA" id="ARBA00022450"/>
    </source>
</evidence>
<name>A0ABN3XAY1_9ACTN</name>
<dbReference type="Gene3D" id="3.30.70.3290">
    <property type="match status" value="1"/>
</dbReference>
<comment type="caution">
    <text evidence="9">The sequence shown here is derived from an EMBL/GenBank/DDBJ whole genome shotgun (WGS) entry which is preliminary data.</text>
</comment>
<evidence type="ECO:0000259" key="7">
    <source>
        <dbReference type="PROSITE" id="PS50075"/>
    </source>
</evidence>
<dbReference type="Pfam" id="PF00550">
    <property type="entry name" value="PP-binding"/>
    <property type="match status" value="1"/>
</dbReference>
<dbReference type="InterPro" id="IPR020806">
    <property type="entry name" value="PKS_PP-bd"/>
</dbReference>
<dbReference type="EMBL" id="BAAAUD010000034">
    <property type="protein sequence ID" value="GAA2943613.1"/>
    <property type="molecule type" value="Genomic_DNA"/>
</dbReference>
<dbReference type="InterPro" id="IPR014031">
    <property type="entry name" value="Ketoacyl_synth_C"/>
</dbReference>
<feature type="domain" description="Ketosynthase family 3 (KS3)" evidence="8">
    <location>
        <begin position="6"/>
        <end position="430"/>
    </location>
</feature>
<dbReference type="InterPro" id="IPR032821">
    <property type="entry name" value="PKS_assoc"/>
</dbReference>
<dbReference type="InterPro" id="IPR018201">
    <property type="entry name" value="Ketoacyl_synth_AS"/>
</dbReference>
<proteinExistence type="predicted"/>
<dbReference type="InterPro" id="IPR016036">
    <property type="entry name" value="Malonyl_transacylase_ACP-bd"/>
</dbReference>
<reference evidence="9 10" key="1">
    <citation type="journal article" date="2019" name="Int. J. Syst. Evol. Microbiol.">
        <title>The Global Catalogue of Microorganisms (GCM) 10K type strain sequencing project: providing services to taxonomists for standard genome sequencing and annotation.</title>
        <authorList>
            <consortium name="The Broad Institute Genomics Platform"/>
            <consortium name="The Broad Institute Genome Sequencing Center for Infectious Disease"/>
            <person name="Wu L."/>
            <person name="Ma J."/>
        </authorList>
    </citation>
    <scope>NUCLEOTIDE SEQUENCE [LARGE SCALE GENOMIC DNA]</scope>
    <source>
        <strain evidence="9 10">JCM 9088</strain>
    </source>
</reference>
<dbReference type="Pfam" id="PF00698">
    <property type="entry name" value="Acyl_transf_1"/>
    <property type="match status" value="1"/>
</dbReference>
<dbReference type="PROSITE" id="PS00606">
    <property type="entry name" value="KS3_1"/>
    <property type="match status" value="1"/>
</dbReference>
<protein>
    <submittedName>
        <fullName evidence="9">Uncharacterized protein</fullName>
    </submittedName>
</protein>
<evidence type="ECO:0000259" key="8">
    <source>
        <dbReference type="PROSITE" id="PS52004"/>
    </source>
</evidence>
<keyword evidence="10" id="KW-1185">Reference proteome</keyword>
<evidence type="ECO:0000256" key="4">
    <source>
        <dbReference type="ARBA" id="ARBA00023194"/>
    </source>
</evidence>
<dbReference type="SUPFAM" id="SSF53901">
    <property type="entry name" value="Thiolase-like"/>
    <property type="match status" value="1"/>
</dbReference>
<dbReference type="PROSITE" id="PS50075">
    <property type="entry name" value="CARRIER"/>
    <property type="match status" value="1"/>
</dbReference>
<feature type="region of interest" description="Disordered" evidence="6">
    <location>
        <begin position="389"/>
        <end position="408"/>
    </location>
</feature>
<dbReference type="Gene3D" id="3.40.366.10">
    <property type="entry name" value="Malonyl-Coenzyme A Acyl Carrier Protein, domain 2"/>
    <property type="match status" value="1"/>
</dbReference>
<dbReference type="SUPFAM" id="SSF47336">
    <property type="entry name" value="ACP-like"/>
    <property type="match status" value="1"/>
</dbReference>
<dbReference type="Gene3D" id="3.40.47.10">
    <property type="match status" value="1"/>
</dbReference>
<dbReference type="Proteomes" id="UP001500403">
    <property type="component" value="Unassembled WGS sequence"/>
</dbReference>
<dbReference type="Gene3D" id="1.10.1200.10">
    <property type="entry name" value="ACP-like"/>
    <property type="match status" value="1"/>
</dbReference>
<dbReference type="CDD" id="cd00833">
    <property type="entry name" value="PKS"/>
    <property type="match status" value="1"/>
</dbReference>
<dbReference type="InterPro" id="IPR016035">
    <property type="entry name" value="Acyl_Trfase/lysoPLipase"/>
</dbReference>
<keyword evidence="4" id="KW-0045">Antibiotic biosynthesis</keyword>
<dbReference type="PANTHER" id="PTHR43775">
    <property type="entry name" value="FATTY ACID SYNTHASE"/>
    <property type="match status" value="1"/>
</dbReference>
<dbReference type="InterPro" id="IPR036736">
    <property type="entry name" value="ACP-like_sf"/>
</dbReference>
<accession>A0ABN3XAY1</accession>
<gene>
    <name evidence="9" type="ORF">GCM10010446_31100</name>
</gene>
<dbReference type="InterPro" id="IPR016039">
    <property type="entry name" value="Thiolase-like"/>
</dbReference>
<sequence length="999" mass="103591">MSRDRSLDIAVTGMSGRFPGAADIAELWEALTADRVLTRRFRREELLDAGVPAHRADDPHYVPVYGRLHDSDRFDHAFFGISPREARLLDPQQRLLLECAWTALEDAGHPFGKGDPLRTGVYASAGRSDHLRDLLATEHLEPPELEEAVLANERDFLATRVSYRLGLTGPALSVLTACSSSLVAVHLAAQALNNGECDQALVLAASANGPQTGHLHLPGGVMSAAGRCRPFDSAADGTLSGSGAVAVVLRRYEEAADGHLPMHGVILGSAVNNDGNAKAGFLAPSARGQEQVIRSAVASAGVDASSIGYLEAHGTGTLIGDPIEWSAASAAYRSLGAAPGSIAVGALKGATGHLDTAAGLAGLVKALLVLQHGRVPAVPGLVEPNPLLEQESSPLRLPPSAEPWRRPEPRRAAVSSFGVGGTNAHVVVEQAPRPAAAERADRAPDGNRPGRHLVALSAADEDALVRMRARLADHLTAVSHGTPGAEPAALADISGTLAGRAALAHRFTAVGATRAEIAARLRDPAAPHTTAAPKATPLVFLLPGQGTQVPGMALPFEAALPGFGQALETCLDRFSEDTAKEVERALRDPGFPRERLAETRLAQPALFAVEYAAAAALRQTGLAPSVLLGHSLGELGAACLAGTLALDAAARIVERRGALMQECGAGAMISLACSEAEAARLVSAHSAELSVAAVNTWNDTVLAGRAEAVHAFHERIAGQVPARVLRTDRAFHSALVEPAVTGLRTALAQVATGPADLVWVRGADGAPVPAGSSVDAGYFADSARGPVRFAQALAAVRAGFPGARAVEVGPGRVLSAFAEAAGIPSVPLCPAGSADPGGGPVLAALGELWGAGLPVDLARVLPRGRHVRLPGYPFRGPRWPRPAGTHPAAPQAAAPQAVAPYVTPEPGDRAPEEPAEPADVVRELWYGQLGEVPLSGDADFFDLGGDSLSTARLARAMGRAFDIEVSVRDLLTARTLDSHIALAERLLVEQILGESQENR</sequence>
<evidence type="ECO:0000313" key="9">
    <source>
        <dbReference type="EMBL" id="GAA2943613.1"/>
    </source>
</evidence>
<keyword evidence="5" id="KW-0012">Acyltransferase</keyword>
<dbReference type="InterPro" id="IPR050091">
    <property type="entry name" value="PKS_NRPS_Biosynth_Enz"/>
</dbReference>
<dbReference type="InterPro" id="IPR014030">
    <property type="entry name" value="Ketoacyl_synth_N"/>
</dbReference>
<evidence type="ECO:0000256" key="2">
    <source>
        <dbReference type="ARBA" id="ARBA00022553"/>
    </source>
</evidence>
<dbReference type="SUPFAM" id="SSF52151">
    <property type="entry name" value="FabD/lysophospholipase-like"/>
    <property type="match status" value="1"/>
</dbReference>
<keyword evidence="2" id="KW-0597">Phosphoprotein</keyword>
<dbReference type="PANTHER" id="PTHR43775:SF37">
    <property type="entry name" value="SI:DKEY-61P9.11"/>
    <property type="match status" value="1"/>
</dbReference>
<feature type="domain" description="Carrier" evidence="7">
    <location>
        <begin position="912"/>
        <end position="987"/>
    </location>
</feature>
<dbReference type="SMART" id="SM00827">
    <property type="entry name" value="PKS_AT"/>
    <property type="match status" value="1"/>
</dbReference>
<dbReference type="Pfam" id="PF16197">
    <property type="entry name" value="KAsynt_C_assoc"/>
    <property type="match status" value="1"/>
</dbReference>
<dbReference type="SMART" id="SM00823">
    <property type="entry name" value="PKS_PP"/>
    <property type="match status" value="1"/>
</dbReference>
<organism evidence="9 10">
    <name type="scientific">Streptomyces enissocaesilis</name>
    <dbReference type="NCBI Taxonomy" id="332589"/>
    <lineage>
        <taxon>Bacteria</taxon>
        <taxon>Bacillati</taxon>
        <taxon>Actinomycetota</taxon>
        <taxon>Actinomycetes</taxon>
        <taxon>Kitasatosporales</taxon>
        <taxon>Streptomycetaceae</taxon>
        <taxon>Streptomyces</taxon>
        <taxon>Streptomyces rochei group</taxon>
    </lineage>
</organism>
<dbReference type="InterPro" id="IPR001227">
    <property type="entry name" value="Ac_transferase_dom_sf"/>
</dbReference>
<dbReference type="InterPro" id="IPR009081">
    <property type="entry name" value="PP-bd_ACP"/>
</dbReference>
<dbReference type="PROSITE" id="PS00012">
    <property type="entry name" value="PHOSPHOPANTETHEINE"/>
    <property type="match status" value="1"/>
</dbReference>
<evidence type="ECO:0000256" key="3">
    <source>
        <dbReference type="ARBA" id="ARBA00022679"/>
    </source>
</evidence>
<evidence type="ECO:0000256" key="5">
    <source>
        <dbReference type="ARBA" id="ARBA00023315"/>
    </source>
</evidence>
<dbReference type="InterPro" id="IPR006162">
    <property type="entry name" value="Ppantetheine_attach_site"/>
</dbReference>
<dbReference type="SMART" id="SM00825">
    <property type="entry name" value="PKS_KS"/>
    <property type="match status" value="1"/>
</dbReference>
<dbReference type="Pfam" id="PF00109">
    <property type="entry name" value="ketoacyl-synt"/>
    <property type="match status" value="1"/>
</dbReference>
<evidence type="ECO:0000313" key="10">
    <source>
        <dbReference type="Proteomes" id="UP001500403"/>
    </source>
</evidence>
<dbReference type="InterPro" id="IPR014043">
    <property type="entry name" value="Acyl_transferase_dom"/>
</dbReference>
<keyword evidence="1" id="KW-0596">Phosphopantetheine</keyword>
<dbReference type="RefSeq" id="WP_344495437.1">
    <property type="nucleotide sequence ID" value="NZ_BAAAUD010000034.1"/>
</dbReference>
<evidence type="ECO:0000256" key="6">
    <source>
        <dbReference type="SAM" id="MobiDB-lite"/>
    </source>
</evidence>
<dbReference type="PROSITE" id="PS52004">
    <property type="entry name" value="KS3_2"/>
    <property type="match status" value="1"/>
</dbReference>
<dbReference type="Pfam" id="PF02801">
    <property type="entry name" value="Ketoacyl-synt_C"/>
    <property type="match status" value="1"/>
</dbReference>
<dbReference type="InterPro" id="IPR020841">
    <property type="entry name" value="PKS_Beta-ketoAc_synthase_dom"/>
</dbReference>
<dbReference type="SUPFAM" id="SSF55048">
    <property type="entry name" value="Probable ACP-binding domain of malonyl-CoA ACP transacylase"/>
    <property type="match status" value="1"/>
</dbReference>